<organism evidence="1 2">
    <name type="scientific">Muriicola jejuensis</name>
    <dbReference type="NCBI Taxonomy" id="504488"/>
    <lineage>
        <taxon>Bacteria</taxon>
        <taxon>Pseudomonadati</taxon>
        <taxon>Bacteroidota</taxon>
        <taxon>Flavobacteriia</taxon>
        <taxon>Flavobacteriales</taxon>
        <taxon>Flavobacteriaceae</taxon>
        <taxon>Muriicola</taxon>
    </lineage>
</organism>
<keyword evidence="2" id="KW-1185">Reference proteome</keyword>
<comment type="caution">
    <text evidence="1">The sequence shown here is derived from an EMBL/GenBank/DDBJ whole genome shotgun (WGS) entry which is preliminary data.</text>
</comment>
<evidence type="ECO:0000313" key="1">
    <source>
        <dbReference type="EMBL" id="NER11695.1"/>
    </source>
</evidence>
<sequence>MLSKNYGAAKEFLTVLDKDPTADQDTLLSQLGYDSFAFEIAYNPNNALLHEMISSGSLKEITNTELRRHLTTWNASLESVRVTEQDLRLEREKIRDMFRRENASIRTVFDQTGISTEIMGIPKAKEKYSNLEIMKGREFENNLLTFIITAISLEQEIYRPLLQEIQSIRSLIDSEIKP</sequence>
<dbReference type="AlphaFoldDB" id="A0A6P0UEN1"/>
<dbReference type="EMBL" id="JAABOP010000006">
    <property type="protein sequence ID" value="NER11695.1"/>
    <property type="molecule type" value="Genomic_DNA"/>
</dbReference>
<reference evidence="1 2" key="1">
    <citation type="submission" date="2020-01" db="EMBL/GenBank/DDBJ databases">
        <title>Muriicola jejuensis KCTC 22299.</title>
        <authorList>
            <person name="Wang G."/>
        </authorList>
    </citation>
    <scope>NUCLEOTIDE SEQUENCE [LARGE SCALE GENOMIC DNA]</scope>
    <source>
        <strain evidence="1 2">KCTC 22299</strain>
    </source>
</reference>
<dbReference type="RefSeq" id="WP_163694151.1">
    <property type="nucleotide sequence ID" value="NZ_FXTW01000005.1"/>
</dbReference>
<protein>
    <submittedName>
        <fullName evidence="1">Uncharacterized protein</fullName>
    </submittedName>
</protein>
<gene>
    <name evidence="1" type="ORF">GWK09_14280</name>
</gene>
<accession>A0A6P0UEN1</accession>
<proteinExistence type="predicted"/>
<evidence type="ECO:0000313" key="2">
    <source>
        <dbReference type="Proteomes" id="UP000468443"/>
    </source>
</evidence>
<dbReference type="Proteomes" id="UP000468443">
    <property type="component" value="Unassembled WGS sequence"/>
</dbReference>
<name>A0A6P0UEN1_9FLAO</name>